<organism evidence="2 3">
    <name type="scientific">Hymenobacter artigasi</name>
    <dbReference type="NCBI Taxonomy" id="2719616"/>
    <lineage>
        <taxon>Bacteria</taxon>
        <taxon>Pseudomonadati</taxon>
        <taxon>Bacteroidota</taxon>
        <taxon>Cytophagia</taxon>
        <taxon>Cytophagales</taxon>
        <taxon>Hymenobacteraceae</taxon>
        <taxon>Hymenobacter</taxon>
    </lineage>
</organism>
<evidence type="ECO:0000313" key="2">
    <source>
        <dbReference type="EMBL" id="NKI88334.1"/>
    </source>
</evidence>
<proteinExistence type="predicted"/>
<keyword evidence="1" id="KW-0732">Signal</keyword>
<feature type="signal peptide" evidence="1">
    <location>
        <begin position="1"/>
        <end position="26"/>
    </location>
</feature>
<evidence type="ECO:0000313" key="3">
    <source>
        <dbReference type="Proteomes" id="UP000717634"/>
    </source>
</evidence>
<feature type="chain" id="PRO_5047425838" evidence="1">
    <location>
        <begin position="27"/>
        <end position="145"/>
    </location>
</feature>
<evidence type="ECO:0000256" key="1">
    <source>
        <dbReference type="SAM" id="SignalP"/>
    </source>
</evidence>
<comment type="caution">
    <text evidence="2">The sequence shown here is derived from an EMBL/GenBank/DDBJ whole genome shotgun (WGS) entry which is preliminary data.</text>
</comment>
<accession>A0ABX1HEK6</accession>
<dbReference type="Proteomes" id="UP000717634">
    <property type="component" value="Unassembled WGS sequence"/>
</dbReference>
<reference evidence="2 3" key="1">
    <citation type="submission" date="2020-03" db="EMBL/GenBank/DDBJ databases">
        <title>Genomic Encyclopedia of Type Strains, Phase IV (KMG-V): Genome sequencing to study the core and pangenomes of soil and plant-associated prokaryotes.</title>
        <authorList>
            <person name="Whitman W."/>
        </authorList>
    </citation>
    <scope>NUCLEOTIDE SEQUENCE [LARGE SCALE GENOMIC DNA]</scope>
    <source>
        <strain evidence="2 3">1B</strain>
    </source>
</reference>
<dbReference type="EMBL" id="JAAVTK010000002">
    <property type="protein sequence ID" value="NKI88334.1"/>
    <property type="molecule type" value="Genomic_DNA"/>
</dbReference>
<gene>
    <name evidence="2" type="ORF">HBN54_000921</name>
</gene>
<sequence>MQNFLKNTAVSLLFLALTAGATTARAQNRIEGAVQQGQGAYVQKSTRTECITNSLLGLNGLNCLTMTQEKFMVTPSGNAMSVWQGTVPVESRPAQRLVKNATWTESNNDGVTRTYNTEAVTMPDGSIKLTLTDKQNGKGSTKGKR</sequence>
<name>A0ABX1HEK6_9BACT</name>
<keyword evidence="3" id="KW-1185">Reference proteome</keyword>
<protein>
    <submittedName>
        <fullName evidence="2">Uncharacterized protein</fullName>
    </submittedName>
</protein>
<dbReference type="RefSeq" id="WP_168671972.1">
    <property type="nucleotide sequence ID" value="NZ_JAAVTK010000002.1"/>
</dbReference>